<dbReference type="SUPFAM" id="SSF46785">
    <property type="entry name" value="Winged helix' DNA-binding domain"/>
    <property type="match status" value="1"/>
</dbReference>
<evidence type="ECO:0000256" key="2">
    <source>
        <dbReference type="ARBA" id="ARBA00023015"/>
    </source>
</evidence>
<dbReference type="InterPro" id="IPR036390">
    <property type="entry name" value="WH_DNA-bd_sf"/>
</dbReference>
<dbReference type="GO" id="GO:0000976">
    <property type="term" value="F:transcription cis-regulatory region binding"/>
    <property type="evidence" value="ECO:0007669"/>
    <property type="project" value="TreeGrafter"/>
</dbReference>
<evidence type="ECO:0000313" key="6">
    <source>
        <dbReference type="EMBL" id="QGQ98027.1"/>
    </source>
</evidence>
<sequence length="304" mass="34264">MIANLEWYRVFYWVAVKGSLSKAAEELYITQPAVSYAIKQLEGSLGGKVFYRNAKGVTLTAEGEVLFKFIEQAYGFLTKAEQQIAEMHQLQRGEIRIGAGDTLSKYYLLPYLEVFHQSYPQIKIQVTNRTSRETIQLLKEGKIDLGIVNLPIEESQLRILETLELQDCFVVGDKYKELASQVISLHELSKHPLILLERGSSIRRFIDQFTQGYGITIQPEIELGSLDLMAQFARIGLGVSCVVKNFISEELKQSTLFEIQLQEPIPTRKVGIITLSSMPLSAASHHFLQMLSAGHDEKAAHNSL</sequence>
<dbReference type="Gene3D" id="3.40.190.290">
    <property type="match status" value="1"/>
</dbReference>
<evidence type="ECO:0000256" key="3">
    <source>
        <dbReference type="ARBA" id="ARBA00023125"/>
    </source>
</evidence>
<dbReference type="AlphaFoldDB" id="A0A6B8RQB6"/>
<reference evidence="7" key="1">
    <citation type="submission" date="2018-11" db="EMBL/GenBank/DDBJ databases">
        <title>Complete genome sequence of Paenibacillus sp. ML311-T8.</title>
        <authorList>
            <person name="Nam Y.-D."/>
            <person name="Kang J."/>
            <person name="Chung W.-H."/>
            <person name="Park Y.S."/>
        </authorList>
    </citation>
    <scope>NUCLEOTIDE SEQUENCE [LARGE SCALE GENOMIC DNA]</scope>
    <source>
        <strain evidence="7">ML311-T8</strain>
    </source>
</reference>
<gene>
    <name evidence="6" type="ORF">EHS13_25595</name>
</gene>
<dbReference type="Pfam" id="PF03466">
    <property type="entry name" value="LysR_substrate"/>
    <property type="match status" value="1"/>
</dbReference>
<organism evidence="6 7">
    <name type="scientific">Paenibacillus psychroresistens</name>
    <dbReference type="NCBI Taxonomy" id="1778678"/>
    <lineage>
        <taxon>Bacteria</taxon>
        <taxon>Bacillati</taxon>
        <taxon>Bacillota</taxon>
        <taxon>Bacilli</taxon>
        <taxon>Bacillales</taxon>
        <taxon>Paenibacillaceae</taxon>
        <taxon>Paenibacillus</taxon>
    </lineage>
</organism>
<dbReference type="CDD" id="cd05466">
    <property type="entry name" value="PBP2_LTTR_substrate"/>
    <property type="match status" value="1"/>
</dbReference>
<dbReference type="KEGG" id="ppsc:EHS13_25595"/>
<name>A0A6B8RQB6_9BACL</name>
<dbReference type="PANTHER" id="PTHR30126:SF64">
    <property type="entry name" value="HTH-TYPE TRANSCRIPTIONAL REGULATOR CITR"/>
    <property type="match status" value="1"/>
</dbReference>
<dbReference type="PANTHER" id="PTHR30126">
    <property type="entry name" value="HTH-TYPE TRANSCRIPTIONAL REGULATOR"/>
    <property type="match status" value="1"/>
</dbReference>
<dbReference type="Proteomes" id="UP000426246">
    <property type="component" value="Chromosome"/>
</dbReference>
<dbReference type="GO" id="GO:0003700">
    <property type="term" value="F:DNA-binding transcription factor activity"/>
    <property type="evidence" value="ECO:0007669"/>
    <property type="project" value="InterPro"/>
</dbReference>
<feature type="domain" description="HTH lysR-type" evidence="5">
    <location>
        <begin position="1"/>
        <end position="60"/>
    </location>
</feature>
<evidence type="ECO:0000313" key="7">
    <source>
        <dbReference type="Proteomes" id="UP000426246"/>
    </source>
</evidence>
<dbReference type="PRINTS" id="PR00039">
    <property type="entry name" value="HTHLYSR"/>
</dbReference>
<dbReference type="RefSeq" id="WP_155703121.1">
    <property type="nucleotide sequence ID" value="NZ_CP034235.1"/>
</dbReference>
<keyword evidence="7" id="KW-1185">Reference proteome</keyword>
<dbReference type="InterPro" id="IPR036388">
    <property type="entry name" value="WH-like_DNA-bd_sf"/>
</dbReference>
<evidence type="ECO:0000256" key="1">
    <source>
        <dbReference type="ARBA" id="ARBA00009437"/>
    </source>
</evidence>
<dbReference type="EMBL" id="CP034235">
    <property type="protein sequence ID" value="QGQ98027.1"/>
    <property type="molecule type" value="Genomic_DNA"/>
</dbReference>
<keyword evidence="4" id="KW-0804">Transcription</keyword>
<evidence type="ECO:0000259" key="5">
    <source>
        <dbReference type="PROSITE" id="PS50931"/>
    </source>
</evidence>
<proteinExistence type="inferred from homology"/>
<dbReference type="InterPro" id="IPR005119">
    <property type="entry name" value="LysR_subst-bd"/>
</dbReference>
<dbReference type="PROSITE" id="PS50931">
    <property type="entry name" value="HTH_LYSR"/>
    <property type="match status" value="1"/>
</dbReference>
<keyword evidence="3" id="KW-0238">DNA-binding</keyword>
<evidence type="ECO:0000256" key="4">
    <source>
        <dbReference type="ARBA" id="ARBA00023163"/>
    </source>
</evidence>
<dbReference type="Pfam" id="PF00126">
    <property type="entry name" value="HTH_1"/>
    <property type="match status" value="1"/>
</dbReference>
<comment type="similarity">
    <text evidence="1">Belongs to the LysR transcriptional regulatory family.</text>
</comment>
<dbReference type="OrthoDB" id="9778774at2"/>
<keyword evidence="2" id="KW-0805">Transcription regulation</keyword>
<dbReference type="Gene3D" id="1.10.10.10">
    <property type="entry name" value="Winged helix-like DNA-binding domain superfamily/Winged helix DNA-binding domain"/>
    <property type="match status" value="1"/>
</dbReference>
<dbReference type="SUPFAM" id="SSF53850">
    <property type="entry name" value="Periplasmic binding protein-like II"/>
    <property type="match status" value="1"/>
</dbReference>
<dbReference type="InterPro" id="IPR000847">
    <property type="entry name" value="LysR_HTH_N"/>
</dbReference>
<accession>A0A6B8RQB6</accession>
<protein>
    <submittedName>
        <fullName evidence="6">LysR family transcriptional regulator</fullName>
    </submittedName>
</protein>